<dbReference type="PANTHER" id="PTHR43873:SF1">
    <property type="entry name" value="COBYRINATE A,C-DIAMIDE SYNTHASE"/>
    <property type="match status" value="1"/>
</dbReference>
<reference evidence="2 3" key="1">
    <citation type="submission" date="2019-08" db="EMBL/GenBank/DDBJ databases">
        <authorList>
            <person name="Luo N."/>
        </authorList>
    </citation>
    <scope>NUCLEOTIDE SEQUENCE [LARGE SCALE GENOMIC DNA]</scope>
    <source>
        <strain evidence="2 3">NCIMB 9442</strain>
    </source>
</reference>
<dbReference type="InterPro" id="IPR004484">
    <property type="entry name" value="CbiA/CobB_synth"/>
</dbReference>
<proteinExistence type="predicted"/>
<dbReference type="EMBL" id="VRYY01000236">
    <property type="protein sequence ID" value="MBG3877191.1"/>
    <property type="molecule type" value="Genomic_DNA"/>
</dbReference>
<dbReference type="InterPro" id="IPR002586">
    <property type="entry name" value="CobQ/CobB/MinD/ParA_Nub-bd_dom"/>
</dbReference>
<protein>
    <submittedName>
        <fullName evidence="2">Cobyrinate a,c-diamide synthase</fullName>
    </submittedName>
</protein>
<dbReference type="PANTHER" id="PTHR43873">
    <property type="entry name" value="COBYRINATE A,C-DIAMIDE SYNTHASE"/>
    <property type="match status" value="1"/>
</dbReference>
<feature type="non-terminal residue" evidence="2">
    <location>
        <position position="186"/>
    </location>
</feature>
<organism evidence="2 3">
    <name type="scientific">Nitratidesulfovibrio oxamicus</name>
    <dbReference type="NCBI Taxonomy" id="32016"/>
    <lineage>
        <taxon>Bacteria</taxon>
        <taxon>Pseudomonadati</taxon>
        <taxon>Thermodesulfobacteriota</taxon>
        <taxon>Desulfovibrionia</taxon>
        <taxon>Desulfovibrionales</taxon>
        <taxon>Desulfovibrionaceae</taxon>
        <taxon>Nitratidesulfovibrio</taxon>
    </lineage>
</organism>
<comment type="caution">
    <text evidence="2">The sequence shown here is derived from an EMBL/GenBank/DDBJ whole genome shotgun (WGS) entry which is preliminary data.</text>
</comment>
<dbReference type="Pfam" id="PF01656">
    <property type="entry name" value="CbiA"/>
    <property type="match status" value="1"/>
</dbReference>
<evidence type="ECO:0000313" key="2">
    <source>
        <dbReference type="EMBL" id="MBG3877191.1"/>
    </source>
</evidence>
<gene>
    <name evidence="2" type="ORF">FVW20_09235</name>
</gene>
<evidence type="ECO:0000259" key="1">
    <source>
        <dbReference type="Pfam" id="PF01656"/>
    </source>
</evidence>
<keyword evidence="3" id="KW-1185">Reference proteome</keyword>
<feature type="domain" description="CobQ/CobB/MinD/ParA nucleotide binding" evidence="1">
    <location>
        <begin position="14"/>
        <end position="185"/>
    </location>
</feature>
<dbReference type="InterPro" id="IPR027417">
    <property type="entry name" value="P-loop_NTPase"/>
</dbReference>
<dbReference type="Proteomes" id="UP001194469">
    <property type="component" value="Unassembled WGS sequence"/>
</dbReference>
<dbReference type="SUPFAM" id="SSF52540">
    <property type="entry name" value="P-loop containing nucleoside triphosphate hydrolases"/>
    <property type="match status" value="2"/>
</dbReference>
<accession>A0ABS0J494</accession>
<name>A0ABS0J494_9BACT</name>
<evidence type="ECO:0000313" key="3">
    <source>
        <dbReference type="Proteomes" id="UP001194469"/>
    </source>
</evidence>
<dbReference type="Gene3D" id="3.40.50.300">
    <property type="entry name" value="P-loop containing nucleotide triphosphate hydrolases"/>
    <property type="match status" value="2"/>
</dbReference>
<sequence>MRLSAQPSAQLPVLVVAGTHSGCGKTTVTLALMAALTRRGLRVQPMKAGPDYIDPGLHAAVTGRPGWNLDGWMCGPEGVRRSFARAVRAAEPGGPPRIPPPPPVPPAPPVPPDIAVIEGVMGLYDGASADDGQGSTAEVAALLDAPVLLVADVRGMSRSAAALVGGYTRFDPALRFAGVVCNRVGG</sequence>